<name>A0ACB7CIG4_9ASCO</name>
<proteinExistence type="predicted"/>
<keyword evidence="2" id="KW-1185">Reference proteome</keyword>
<protein>
    <submittedName>
        <fullName evidence="1">Uncharacterized protein</fullName>
    </submittedName>
</protein>
<gene>
    <name evidence="1" type="ORF">PORY_001065</name>
</gene>
<accession>A0ACB7CIG4</accession>
<reference evidence="1 2" key="1">
    <citation type="journal article" date="2021" name="Commun. Biol.">
        <title>Genomic insights into the host specific adaptation of the Pneumocystis genus.</title>
        <authorList>
            <person name="Cisse O.H."/>
            <person name="Ma L."/>
            <person name="Dekker J.P."/>
            <person name="Khil P.P."/>
            <person name="Youn J.-H."/>
            <person name="Brenchley J.M."/>
            <person name="Blair R."/>
            <person name="Pahar B."/>
            <person name="Chabe M."/>
            <person name="Van Rompay K.K.A."/>
            <person name="Keesler R."/>
            <person name="Sukura A."/>
            <person name="Hirsch V."/>
            <person name="Kutty G."/>
            <person name="Liu Y."/>
            <person name="Peng L."/>
            <person name="Chen J."/>
            <person name="Song J."/>
            <person name="Weissenbacher-Lang C."/>
            <person name="Xu J."/>
            <person name="Upham N.S."/>
            <person name="Stajich J.E."/>
            <person name="Cuomo C.A."/>
            <person name="Cushion M.T."/>
            <person name="Kovacs J.A."/>
        </authorList>
    </citation>
    <scope>NUCLEOTIDE SEQUENCE [LARGE SCALE GENOMIC DNA]</scope>
    <source>
        <strain evidence="1 2">RABM</strain>
    </source>
</reference>
<evidence type="ECO:0000313" key="1">
    <source>
        <dbReference type="EMBL" id="KAG4305509.1"/>
    </source>
</evidence>
<evidence type="ECO:0000313" key="2">
    <source>
        <dbReference type="Proteomes" id="UP000768646"/>
    </source>
</evidence>
<dbReference type="EMBL" id="JABTEG010000003">
    <property type="protein sequence ID" value="KAG4305509.1"/>
    <property type="molecule type" value="Genomic_DNA"/>
</dbReference>
<dbReference type="Proteomes" id="UP000768646">
    <property type="component" value="Unassembled WGS sequence"/>
</dbReference>
<sequence>MRIARIYRLTRSAMQAGAKHPAEWRIEWEVAPDGHRWANPVMGWASSGDAVQAMQLRFPSSESAIQFAKRQVMSLRGISEPRKFSVEEWKKRCEQVGLSREVFCSDLNAMVLNFLMVEGYQDAAAKFIAEARLTTPSGFEQMQERMIIQEAIHRGDVISAIEKINELDSELLDTHPAVHFMLLRLELIERMRAMMCSPNADVTPILEFAAVHLAPRAHTNTAFLEELESAMALLCFSSDNIAPALKPLLDLSLRRTVASHVNAAILESQGLIQESKIKTLLRLWGWSQKKLRQNADFPAFDFTATN</sequence>
<organism evidence="1 2">
    <name type="scientific">Pneumocystis oryctolagi</name>
    <dbReference type="NCBI Taxonomy" id="42067"/>
    <lineage>
        <taxon>Eukaryota</taxon>
        <taxon>Fungi</taxon>
        <taxon>Dikarya</taxon>
        <taxon>Ascomycota</taxon>
        <taxon>Taphrinomycotina</taxon>
        <taxon>Pneumocystomycetes</taxon>
        <taxon>Pneumocystaceae</taxon>
        <taxon>Pneumocystis</taxon>
    </lineage>
</organism>
<comment type="caution">
    <text evidence="1">The sequence shown here is derived from an EMBL/GenBank/DDBJ whole genome shotgun (WGS) entry which is preliminary data.</text>
</comment>